<accession>A0A510KV70</accession>
<feature type="short sequence motif" description="Q motif" evidence="6">
    <location>
        <begin position="2"/>
        <end position="30"/>
    </location>
</feature>
<dbReference type="PROSITE" id="PS51195">
    <property type="entry name" value="Q_MOTIF"/>
    <property type="match status" value="1"/>
</dbReference>
<feature type="domain" description="Helicase C-terminal" evidence="10">
    <location>
        <begin position="214"/>
        <end position="376"/>
    </location>
</feature>
<feature type="compositionally biased region" description="Basic and acidic residues" evidence="8">
    <location>
        <begin position="546"/>
        <end position="562"/>
    </location>
</feature>
<protein>
    <recommendedName>
        <fullName evidence="1">RNA helicase</fullName>
        <ecNumber evidence="1">3.6.4.13</ecNumber>
    </recommendedName>
</protein>
<dbReference type="AlphaFoldDB" id="A0A510KV70"/>
<dbReference type="Pfam" id="PF00271">
    <property type="entry name" value="Helicase_C"/>
    <property type="match status" value="1"/>
</dbReference>
<feature type="compositionally biased region" description="Basic residues" evidence="8">
    <location>
        <begin position="536"/>
        <end position="545"/>
    </location>
</feature>
<dbReference type="InterPro" id="IPR044742">
    <property type="entry name" value="DEAD/DEAH_RhlB"/>
</dbReference>
<feature type="domain" description="Helicase ATP-binding" evidence="9">
    <location>
        <begin position="34"/>
        <end position="203"/>
    </location>
</feature>
<feature type="region of interest" description="Disordered" evidence="8">
    <location>
        <begin position="510"/>
        <end position="573"/>
    </location>
</feature>
<dbReference type="Proteomes" id="UP000321944">
    <property type="component" value="Chromosome"/>
</dbReference>
<feature type="domain" description="DEAD-box RNA helicase Q" evidence="11">
    <location>
        <begin position="2"/>
        <end position="30"/>
    </location>
</feature>
<dbReference type="EC" id="3.6.4.13" evidence="1"/>
<dbReference type="PROSITE" id="PS00039">
    <property type="entry name" value="DEAD_ATP_HELICASE"/>
    <property type="match status" value="1"/>
</dbReference>
<dbReference type="Gene3D" id="3.40.50.300">
    <property type="entry name" value="P-loop containing nucleotide triphosphate hydrolases"/>
    <property type="match status" value="2"/>
</dbReference>
<evidence type="ECO:0000256" key="1">
    <source>
        <dbReference type="ARBA" id="ARBA00012552"/>
    </source>
</evidence>
<dbReference type="GO" id="GO:0005524">
    <property type="term" value="F:ATP binding"/>
    <property type="evidence" value="ECO:0007669"/>
    <property type="project" value="UniProtKB-KW"/>
</dbReference>
<evidence type="ECO:0000256" key="3">
    <source>
        <dbReference type="ARBA" id="ARBA00022801"/>
    </source>
</evidence>
<dbReference type="InterPro" id="IPR000629">
    <property type="entry name" value="RNA-helicase_DEAD-box_CS"/>
</dbReference>
<evidence type="ECO:0000256" key="5">
    <source>
        <dbReference type="ARBA" id="ARBA00022840"/>
    </source>
</evidence>
<dbReference type="InterPro" id="IPR011545">
    <property type="entry name" value="DEAD/DEAH_box_helicase_dom"/>
</dbReference>
<keyword evidence="3 7" id="KW-0378">Hydrolase</keyword>
<dbReference type="EMBL" id="AP019841">
    <property type="protein sequence ID" value="BBM55147.1"/>
    <property type="molecule type" value="Genomic_DNA"/>
</dbReference>
<evidence type="ECO:0000256" key="8">
    <source>
        <dbReference type="SAM" id="MobiDB-lite"/>
    </source>
</evidence>
<sequence length="573" mass="64749">MQKFEDFGLSIEMLNALSKKGFEEPSEIQKLVIPELLKERTHLIGQAQTGTGKTAAFGIPILETIEADKTVRALILAPTRELANQVADEIYSLKGEKDLKVLAVYGGASIENQIKKLKSGVDIVVGTPGRVMDLMRKKILKVDQLDYFVLDEADEMLNMGFLEDIEAILEKTNDEKKMLFFSATIPKAIMAIAKKFMPEHKLLKVAKKELTTNLTEQIYYEVKQEDKFEALCRVLDYEQDFYGIVFCRTKSEVDDVTNKLKARNYDAECIHGDITQALRQKALDLFKKKILTILVATDVAARGIDVSNLTHVINYSIPQEAESYVHRIGRTGRAGQKGVAITFVTPREASKLAQIKRITKTEIKREHIPNVEEILEAKKEALLAYVDEIIMENDFDTYSELAQRLMDGRDAKQVLASVLRHVYEDEFLPENYNEITDVKVKIDDKTRLFIALGSKDGYNVGRLLDLLNKKAKTPGRKVKDVKIMDKYSFITVPLQEAEYIMRALNSKKDAKPLVEEATGSRNGGGEKSGKKSDRRRDRKGRKKSSDKKSGKSGKKSDKSSKGKKDKKTRKVKK</sequence>
<dbReference type="CDD" id="cd00268">
    <property type="entry name" value="DEADc"/>
    <property type="match status" value="1"/>
</dbReference>
<evidence type="ECO:0000313" key="13">
    <source>
        <dbReference type="Proteomes" id="UP000321944"/>
    </source>
</evidence>
<dbReference type="PROSITE" id="PS51192">
    <property type="entry name" value="HELICASE_ATP_BIND_1"/>
    <property type="match status" value="1"/>
</dbReference>
<evidence type="ECO:0000313" key="12">
    <source>
        <dbReference type="EMBL" id="BBM55147.1"/>
    </source>
</evidence>
<dbReference type="Pfam" id="PF03880">
    <property type="entry name" value="DbpA"/>
    <property type="match status" value="1"/>
</dbReference>
<dbReference type="InterPro" id="IPR050547">
    <property type="entry name" value="DEAD_box_RNA_helicases"/>
</dbReference>
<dbReference type="InterPro" id="IPR027417">
    <property type="entry name" value="P-loop_NTPase"/>
</dbReference>
<proteinExistence type="inferred from homology"/>
<dbReference type="PANTHER" id="PTHR47963:SF8">
    <property type="entry name" value="ATP-DEPENDENT RNA HELICASE DEAD"/>
    <property type="match status" value="1"/>
</dbReference>
<keyword evidence="2 7" id="KW-0547">Nucleotide-binding</keyword>
<dbReference type="PANTHER" id="PTHR47963">
    <property type="entry name" value="DEAD-BOX ATP-DEPENDENT RNA HELICASE 47, MITOCHONDRIAL"/>
    <property type="match status" value="1"/>
</dbReference>
<evidence type="ECO:0000256" key="4">
    <source>
        <dbReference type="ARBA" id="ARBA00022806"/>
    </source>
</evidence>
<dbReference type="GO" id="GO:0016787">
    <property type="term" value="F:hydrolase activity"/>
    <property type="evidence" value="ECO:0007669"/>
    <property type="project" value="UniProtKB-KW"/>
</dbReference>
<name>A0A510KV70_9FUSO</name>
<dbReference type="Gene3D" id="3.30.70.330">
    <property type="match status" value="1"/>
</dbReference>
<dbReference type="CDD" id="cd12252">
    <property type="entry name" value="RRM_DbpA"/>
    <property type="match status" value="1"/>
</dbReference>
<dbReference type="InterPro" id="IPR014001">
    <property type="entry name" value="Helicase_ATP-bd"/>
</dbReference>
<evidence type="ECO:0000259" key="11">
    <source>
        <dbReference type="PROSITE" id="PS51195"/>
    </source>
</evidence>
<dbReference type="InterPro" id="IPR005580">
    <property type="entry name" value="DbpA/CsdA_RNA-bd_dom"/>
</dbReference>
<reference evidence="12 13" key="1">
    <citation type="submission" date="2019-07" db="EMBL/GenBank/DDBJ databases">
        <title>Complete Genome Sequence of Leptotrichia wadei Strain JMUB3936.</title>
        <authorList>
            <person name="Watanabe S."/>
            <person name="Cui L."/>
        </authorList>
    </citation>
    <scope>NUCLEOTIDE SEQUENCE [LARGE SCALE GENOMIC DNA]</scope>
    <source>
        <strain evidence="12 13">JMUB3936</strain>
    </source>
</reference>
<evidence type="ECO:0000256" key="7">
    <source>
        <dbReference type="RuleBase" id="RU000492"/>
    </source>
</evidence>
<gene>
    <name evidence="12" type="ORF">JMUB3936_1431</name>
</gene>
<dbReference type="PROSITE" id="PS51194">
    <property type="entry name" value="HELICASE_CTER"/>
    <property type="match status" value="1"/>
</dbReference>
<dbReference type="Pfam" id="PF00270">
    <property type="entry name" value="DEAD"/>
    <property type="match status" value="1"/>
</dbReference>
<keyword evidence="5 7" id="KW-0067">ATP-binding</keyword>
<dbReference type="SMART" id="SM00490">
    <property type="entry name" value="HELICc"/>
    <property type="match status" value="1"/>
</dbReference>
<dbReference type="InterPro" id="IPR012677">
    <property type="entry name" value="Nucleotide-bd_a/b_plait_sf"/>
</dbReference>
<dbReference type="OrthoDB" id="9805696at2"/>
<dbReference type="InterPro" id="IPR001650">
    <property type="entry name" value="Helicase_C-like"/>
</dbReference>
<dbReference type="InterPro" id="IPR014014">
    <property type="entry name" value="RNA_helicase_DEAD_Q_motif"/>
</dbReference>
<evidence type="ECO:0000256" key="6">
    <source>
        <dbReference type="PROSITE-ProRule" id="PRU00552"/>
    </source>
</evidence>
<dbReference type="GO" id="GO:0003724">
    <property type="term" value="F:RNA helicase activity"/>
    <property type="evidence" value="ECO:0007669"/>
    <property type="project" value="UniProtKB-EC"/>
</dbReference>
<evidence type="ECO:0000259" key="10">
    <source>
        <dbReference type="PROSITE" id="PS51194"/>
    </source>
</evidence>
<evidence type="ECO:0000259" key="9">
    <source>
        <dbReference type="PROSITE" id="PS51192"/>
    </source>
</evidence>
<organism evidence="12 13">
    <name type="scientific">Leptotrichia wadei</name>
    <dbReference type="NCBI Taxonomy" id="157687"/>
    <lineage>
        <taxon>Bacteria</taxon>
        <taxon>Fusobacteriati</taxon>
        <taxon>Fusobacteriota</taxon>
        <taxon>Fusobacteriia</taxon>
        <taxon>Fusobacteriales</taxon>
        <taxon>Leptotrichiaceae</taxon>
        <taxon>Leptotrichia</taxon>
    </lineage>
</organism>
<keyword evidence="4 7" id="KW-0347">Helicase</keyword>
<dbReference type="RefSeq" id="WP_147003839.1">
    <property type="nucleotide sequence ID" value="NZ_AP019841.1"/>
</dbReference>
<evidence type="ECO:0000256" key="2">
    <source>
        <dbReference type="ARBA" id="ARBA00022741"/>
    </source>
</evidence>
<feature type="compositionally biased region" description="Basic residues" evidence="8">
    <location>
        <begin position="563"/>
        <end position="573"/>
    </location>
</feature>
<dbReference type="SMART" id="SM00487">
    <property type="entry name" value="DEXDc"/>
    <property type="match status" value="1"/>
</dbReference>
<dbReference type="SUPFAM" id="SSF52540">
    <property type="entry name" value="P-loop containing nucleoside triphosphate hydrolases"/>
    <property type="match status" value="1"/>
</dbReference>
<dbReference type="GO" id="GO:0003723">
    <property type="term" value="F:RNA binding"/>
    <property type="evidence" value="ECO:0007669"/>
    <property type="project" value="TreeGrafter"/>
</dbReference>
<comment type="similarity">
    <text evidence="7">Belongs to the DEAD box helicase family.</text>
</comment>
<dbReference type="CDD" id="cd18787">
    <property type="entry name" value="SF2_C_DEAD"/>
    <property type="match status" value="1"/>
</dbReference>